<evidence type="ECO:0000259" key="3">
    <source>
        <dbReference type="Pfam" id="PF03364"/>
    </source>
</evidence>
<evidence type="ECO:0000313" key="5">
    <source>
        <dbReference type="Proteomes" id="UP000226429"/>
    </source>
</evidence>
<keyword evidence="2" id="KW-1277">Toxin-antitoxin system</keyword>
<dbReference type="EMBL" id="NMOS02000001">
    <property type="protein sequence ID" value="RDH41084.1"/>
    <property type="molecule type" value="Genomic_DNA"/>
</dbReference>
<dbReference type="Proteomes" id="UP000226429">
    <property type="component" value="Unassembled WGS sequence"/>
</dbReference>
<dbReference type="PANTHER" id="PTHR12901:SF10">
    <property type="entry name" value="COENZYME Q-BINDING PROTEIN COQ10, MITOCHONDRIAL"/>
    <property type="match status" value="1"/>
</dbReference>
<dbReference type="Pfam" id="PF03364">
    <property type="entry name" value="Polyketide_cyc"/>
    <property type="match status" value="1"/>
</dbReference>
<reference evidence="4 5" key="1">
    <citation type="journal article" date="2017" name="Int. J. Syst. Evol. Microbiol.">
        <title>Aquarickettsiella crustaci n. gen. n. sp. (Gammaproteobacteria: Legionellales: Coxiellaceae); a bacterial pathogen of the freshwater crustacean: Gammarus fossarum (Malacostraca: Amphipoda).</title>
        <authorList>
            <person name="Bojko J."/>
            <person name="Dunn A.M."/>
            <person name="Stebbing P.D."/>
            <person name="Van Aerle R."/>
            <person name="Bacela-Spychalska K."/>
            <person name="Bean T.P."/>
            <person name="Stentiford G.D."/>
        </authorList>
    </citation>
    <scope>NUCLEOTIDE SEQUENCE [LARGE SCALE GENOMIC DNA]</scope>
    <source>
        <strain evidence="4">RA15029</strain>
    </source>
</reference>
<reference evidence="4 5" key="2">
    <citation type="journal article" date="2018" name="J. Invertebr. Pathol.">
        <title>'Candidatus Aquirickettsiella gammari' (Gammaproteobacteria: Legionellales: Coxiellaceae): A bacterial pathogen of the freshwater crustacean Gammarus fossarum (Malacostraca: Amphipoda).</title>
        <authorList>
            <person name="Bojko J."/>
            <person name="Dunn A.M."/>
            <person name="Stebbing P.D."/>
            <person name="van Aerle R."/>
            <person name="Bacela-Spychalska K."/>
            <person name="Bean T.P."/>
            <person name="Urrutia A."/>
            <person name="Stentiford G.D."/>
        </authorList>
    </citation>
    <scope>NUCLEOTIDE SEQUENCE [LARGE SCALE GENOMIC DNA]</scope>
    <source>
        <strain evidence="4">RA15029</strain>
    </source>
</reference>
<name>A0A370CLR1_9COXI</name>
<evidence type="ECO:0000256" key="1">
    <source>
        <dbReference type="ARBA" id="ARBA00008918"/>
    </source>
</evidence>
<proteinExistence type="inferred from homology"/>
<dbReference type="InterPro" id="IPR044996">
    <property type="entry name" value="COQ10-like"/>
</dbReference>
<keyword evidence="5" id="KW-1185">Reference proteome</keyword>
<evidence type="ECO:0000256" key="2">
    <source>
        <dbReference type="ARBA" id="ARBA00022649"/>
    </source>
</evidence>
<comment type="similarity">
    <text evidence="1">Belongs to the ribosome association toxin RatA family.</text>
</comment>
<gene>
    <name evidence="4" type="ORF">CFE62_000230</name>
</gene>
<dbReference type="InterPro" id="IPR005031">
    <property type="entry name" value="COQ10_START"/>
</dbReference>
<comment type="caution">
    <text evidence="4">The sequence shown here is derived from an EMBL/GenBank/DDBJ whole genome shotgun (WGS) entry which is preliminary data.</text>
</comment>
<protein>
    <submittedName>
        <fullName evidence="4">Type II toxin-antitoxin system RatA family toxin</fullName>
    </submittedName>
</protein>
<organism evidence="4 5">
    <name type="scientific">Candidatus Aquirickettsiella gammari</name>
    <dbReference type="NCBI Taxonomy" id="2016198"/>
    <lineage>
        <taxon>Bacteria</taxon>
        <taxon>Pseudomonadati</taxon>
        <taxon>Pseudomonadota</taxon>
        <taxon>Gammaproteobacteria</taxon>
        <taxon>Legionellales</taxon>
        <taxon>Coxiellaceae</taxon>
        <taxon>Candidatus Aquirickettsiella</taxon>
    </lineage>
</organism>
<sequence>MPVIQRCLEVPYNVAEMYELVNRIENYSEFLPWCSKSKIISQNEDSLQASLTLTAGGLSKTFTTLNRLQKNKLIEISLVDGPFKHLEGYWAFEATQHGSKIRLNLEFEFSTRLLALAFSPIFEKVANTLVQAFSKRAHQVYGDR</sequence>
<dbReference type="InterPro" id="IPR023393">
    <property type="entry name" value="START-like_dom_sf"/>
</dbReference>
<accession>A0A370CLR1</accession>
<dbReference type="CDD" id="cd07813">
    <property type="entry name" value="COQ10p_like"/>
    <property type="match status" value="1"/>
</dbReference>
<dbReference type="PANTHER" id="PTHR12901">
    <property type="entry name" value="SPERM PROTEIN HOMOLOG"/>
    <property type="match status" value="1"/>
</dbReference>
<dbReference type="SUPFAM" id="SSF55961">
    <property type="entry name" value="Bet v1-like"/>
    <property type="match status" value="1"/>
</dbReference>
<dbReference type="Gene3D" id="3.30.530.20">
    <property type="match status" value="1"/>
</dbReference>
<evidence type="ECO:0000313" key="4">
    <source>
        <dbReference type="EMBL" id="RDH41084.1"/>
    </source>
</evidence>
<dbReference type="AlphaFoldDB" id="A0A370CLR1"/>
<dbReference type="GO" id="GO:0048039">
    <property type="term" value="F:ubiquinone binding"/>
    <property type="evidence" value="ECO:0007669"/>
    <property type="project" value="InterPro"/>
</dbReference>
<dbReference type="GO" id="GO:0045333">
    <property type="term" value="P:cellular respiration"/>
    <property type="evidence" value="ECO:0007669"/>
    <property type="project" value="InterPro"/>
</dbReference>
<feature type="domain" description="Coenzyme Q-binding protein COQ10 START" evidence="3">
    <location>
        <begin position="10"/>
        <end position="133"/>
    </location>
</feature>